<evidence type="ECO:0000256" key="1">
    <source>
        <dbReference type="SAM" id="Phobius"/>
    </source>
</evidence>
<protein>
    <submittedName>
        <fullName evidence="2">Uncharacterized protein</fullName>
    </submittedName>
</protein>
<keyword evidence="1" id="KW-0812">Transmembrane</keyword>
<dbReference type="AlphaFoldDB" id="A0A316L300"/>
<organism evidence="2 3">
    <name type="scientific">Flagellimonas aquimarina</name>
    <dbReference type="NCBI Taxonomy" id="2201895"/>
    <lineage>
        <taxon>Bacteria</taxon>
        <taxon>Pseudomonadati</taxon>
        <taxon>Bacteroidota</taxon>
        <taxon>Flavobacteriia</taxon>
        <taxon>Flavobacteriales</taxon>
        <taxon>Flavobacteriaceae</taxon>
        <taxon>Flagellimonas</taxon>
    </lineage>
</organism>
<name>A0A316L300_9FLAO</name>
<accession>A0A316L300</accession>
<gene>
    <name evidence="2" type="ORF">DKG77_02755</name>
</gene>
<comment type="caution">
    <text evidence="2">The sequence shown here is derived from an EMBL/GenBank/DDBJ whole genome shotgun (WGS) entry which is preliminary data.</text>
</comment>
<feature type="transmembrane region" description="Helical" evidence="1">
    <location>
        <begin position="28"/>
        <end position="49"/>
    </location>
</feature>
<evidence type="ECO:0000313" key="2">
    <source>
        <dbReference type="EMBL" id="PWL39768.1"/>
    </source>
</evidence>
<dbReference type="OrthoDB" id="1450604at2"/>
<evidence type="ECO:0000313" key="3">
    <source>
        <dbReference type="Proteomes" id="UP000245762"/>
    </source>
</evidence>
<reference evidence="2 3" key="1">
    <citation type="submission" date="2018-05" db="EMBL/GenBank/DDBJ databases">
        <title>Complete genome sequence of Flagellimonas aquimarina ECD12 isolated from seaweed Ecklonia cava.</title>
        <authorList>
            <person name="Choi S."/>
            <person name="Seong C."/>
        </authorList>
    </citation>
    <scope>NUCLEOTIDE SEQUENCE [LARGE SCALE GENOMIC DNA]</scope>
    <source>
        <strain evidence="2 3">ECD12</strain>
    </source>
</reference>
<proteinExistence type="predicted"/>
<keyword evidence="1" id="KW-1133">Transmembrane helix</keyword>
<sequence>MKLIAILVAQQPNIEEKIKEAPDSAYEIGVVIGSYLPFVVLIGIAYAIYHYNKKKRGSQ</sequence>
<dbReference type="Proteomes" id="UP000245762">
    <property type="component" value="Unassembled WGS sequence"/>
</dbReference>
<keyword evidence="1" id="KW-0472">Membrane</keyword>
<dbReference type="EMBL" id="QGEG01000001">
    <property type="protein sequence ID" value="PWL39768.1"/>
    <property type="molecule type" value="Genomic_DNA"/>
</dbReference>
<keyword evidence="3" id="KW-1185">Reference proteome</keyword>
<dbReference type="RefSeq" id="WP_109659960.1">
    <property type="nucleotide sequence ID" value="NZ_QGEG01000001.1"/>
</dbReference>